<protein>
    <submittedName>
        <fullName evidence="2">Amine oxidase</fullName>
    </submittedName>
</protein>
<dbReference type="InterPro" id="IPR002937">
    <property type="entry name" value="Amino_oxidase"/>
</dbReference>
<dbReference type="PRINTS" id="PR00419">
    <property type="entry name" value="ADXRDTASE"/>
</dbReference>
<dbReference type="EMBL" id="DRSQ01000129">
    <property type="protein sequence ID" value="HHE32189.1"/>
    <property type="molecule type" value="Genomic_DNA"/>
</dbReference>
<organism evidence="2">
    <name type="scientific">Chlorobaculum parvum</name>
    <dbReference type="NCBI Taxonomy" id="274539"/>
    <lineage>
        <taxon>Bacteria</taxon>
        <taxon>Pseudomonadati</taxon>
        <taxon>Chlorobiota</taxon>
        <taxon>Chlorobiia</taxon>
        <taxon>Chlorobiales</taxon>
        <taxon>Chlorobiaceae</taxon>
        <taxon>Chlorobaculum</taxon>
    </lineage>
</organism>
<dbReference type="InterPro" id="IPR050464">
    <property type="entry name" value="Zeta_carotene_desat/Oxidored"/>
</dbReference>
<gene>
    <name evidence="2" type="ORF">ENL07_06070</name>
</gene>
<dbReference type="PANTHER" id="PTHR42923:SF3">
    <property type="entry name" value="PROTOPORPHYRINOGEN OXIDASE"/>
    <property type="match status" value="1"/>
</dbReference>
<dbReference type="Gene3D" id="3.50.50.60">
    <property type="entry name" value="FAD/NAD(P)-binding domain"/>
    <property type="match status" value="2"/>
</dbReference>
<name>A0A7C5DEC0_9CHLB</name>
<comment type="caution">
    <text evidence="2">The sequence shown here is derived from an EMBL/GenBank/DDBJ whole genome shotgun (WGS) entry which is preliminary data.</text>
</comment>
<dbReference type="SUPFAM" id="SSF51905">
    <property type="entry name" value="FAD/NAD(P)-binding domain"/>
    <property type="match status" value="1"/>
</dbReference>
<dbReference type="GO" id="GO:0016491">
    <property type="term" value="F:oxidoreductase activity"/>
    <property type="evidence" value="ECO:0007669"/>
    <property type="project" value="InterPro"/>
</dbReference>
<reference evidence="2" key="1">
    <citation type="journal article" date="2020" name="mSystems">
        <title>Genome- and Community-Level Interaction Insights into Carbon Utilization and Element Cycling Functions of Hydrothermarchaeota in Hydrothermal Sediment.</title>
        <authorList>
            <person name="Zhou Z."/>
            <person name="Liu Y."/>
            <person name="Xu W."/>
            <person name="Pan J."/>
            <person name="Luo Z.H."/>
            <person name="Li M."/>
        </authorList>
    </citation>
    <scope>NUCLEOTIDE SEQUENCE [LARGE SCALE GENOMIC DNA]</scope>
    <source>
        <strain evidence="2">HyVt-633</strain>
    </source>
</reference>
<evidence type="ECO:0000313" key="2">
    <source>
        <dbReference type="EMBL" id="HHE32189.1"/>
    </source>
</evidence>
<dbReference type="AlphaFoldDB" id="A0A7C5DEC0"/>
<dbReference type="Proteomes" id="UP000886058">
    <property type="component" value="Unassembled WGS sequence"/>
</dbReference>
<dbReference type="PANTHER" id="PTHR42923">
    <property type="entry name" value="PROTOPORPHYRINOGEN OXIDASE"/>
    <property type="match status" value="1"/>
</dbReference>
<sequence>MRVAVIGSGISGIAAAFYLAKRQVRVDLFESEKQIGGRVGSDLLLGRWVDFGGKNIGNYYNHFREFAKTYGNPEYEYFGINTSQLLNGRLISISREGYPLLNVFKLVQLCGLQGIIRLYPHIKAIWNDRSQGVLGSDCFKSLSDQFDHLTLDQYLNRQCIDNVIRPITVRMNGAEPEECYPGNFGSNLGLAMDSFEQLSIGMHDLLNTFANNYESDSHRILTGHQITAITKERETFRIDYLHQGIPGTGNYDKVISALPAHSLAALLQNERPEVAELLRQISYYPVSVAIVKYSSDVFQKKRRAMVFGRNLPLSNAGAYGLHDLDMVRYTFSGKASRAAITEKTSPEEAIELAEKFASPYFNIQNNKKEGFVYRYFSKGLCAYSSRHHLLLEKIDKYISSFTGFGYTGDYRRGASIEACFRAAHECVETVIGN</sequence>
<evidence type="ECO:0000259" key="1">
    <source>
        <dbReference type="Pfam" id="PF01593"/>
    </source>
</evidence>
<accession>A0A7C5DEC0</accession>
<dbReference type="InterPro" id="IPR036188">
    <property type="entry name" value="FAD/NAD-bd_sf"/>
</dbReference>
<proteinExistence type="predicted"/>
<dbReference type="Pfam" id="PF01593">
    <property type="entry name" value="Amino_oxidase"/>
    <property type="match status" value="1"/>
</dbReference>
<feature type="domain" description="Amine oxidase" evidence="1">
    <location>
        <begin position="10"/>
        <end position="302"/>
    </location>
</feature>